<name>A0A9N9TZX5_9HYPO</name>
<evidence type="ECO:0000313" key="1">
    <source>
        <dbReference type="EMBL" id="CAG9977306.1"/>
    </source>
</evidence>
<dbReference type="AlphaFoldDB" id="A0A9N9TZX5"/>
<sequence length="121" mass="13659">MPSCKPSIPEAFLASIPDEKLKNFNEGEYTIAQDYNYGFRLDHQGMNVDKNQGPYVHRLYVQLVGGSNSKAVARRNGPKKNNGYEARCHATNTAEPDEIRAALMRSYRDKKYKSIGYAPSK</sequence>
<gene>
    <name evidence="1" type="ORF">CBYS24578_00016168</name>
</gene>
<keyword evidence="2" id="KW-1185">Reference proteome</keyword>
<dbReference type="Proteomes" id="UP000754883">
    <property type="component" value="Unassembled WGS sequence"/>
</dbReference>
<comment type="caution">
    <text evidence="1">The sequence shown here is derived from an EMBL/GenBank/DDBJ whole genome shotgun (WGS) entry which is preliminary data.</text>
</comment>
<protein>
    <submittedName>
        <fullName evidence="1">Uncharacterized protein</fullName>
    </submittedName>
</protein>
<reference evidence="1" key="1">
    <citation type="submission" date="2021-10" db="EMBL/GenBank/DDBJ databases">
        <authorList>
            <person name="Piombo E."/>
        </authorList>
    </citation>
    <scope>NUCLEOTIDE SEQUENCE</scope>
</reference>
<dbReference type="OrthoDB" id="3521506at2759"/>
<accession>A0A9N9TZX5</accession>
<proteinExistence type="predicted"/>
<organism evidence="1 2">
    <name type="scientific">Clonostachys byssicola</name>
    <dbReference type="NCBI Taxonomy" id="160290"/>
    <lineage>
        <taxon>Eukaryota</taxon>
        <taxon>Fungi</taxon>
        <taxon>Dikarya</taxon>
        <taxon>Ascomycota</taxon>
        <taxon>Pezizomycotina</taxon>
        <taxon>Sordariomycetes</taxon>
        <taxon>Hypocreomycetidae</taxon>
        <taxon>Hypocreales</taxon>
        <taxon>Bionectriaceae</taxon>
        <taxon>Clonostachys</taxon>
    </lineage>
</organism>
<dbReference type="EMBL" id="CABFNO020001296">
    <property type="protein sequence ID" value="CAG9977306.1"/>
    <property type="molecule type" value="Genomic_DNA"/>
</dbReference>
<evidence type="ECO:0000313" key="2">
    <source>
        <dbReference type="Proteomes" id="UP000754883"/>
    </source>
</evidence>